<dbReference type="OrthoDB" id="12580at10239"/>
<sequence>MNFFSILIIFTICYILYVLTLLVVYYRKEIRFKKLLLNIENLKYEFYIEKEDVEMENKLTLEESITPLTKEEKEDAIKEFSNILCEMTKKLYSTYNVLRQDPVDETQKLDGHLMVFQSRLGDTLTGDLHDKLFRLAFDKRLNIFEVNKQYKKDVQDNKAIELGDVVVTDTAISNILSSNELGFSISFMLKEDWEEKERIRKEEEEKLNKEK</sequence>
<keyword evidence="1" id="KW-0812">Transmembrane</keyword>
<dbReference type="RefSeq" id="YP_238538.1">
    <property type="nucleotide sequence ID" value="NC_007021.1"/>
</dbReference>
<proteinExistence type="predicted"/>
<keyword evidence="1" id="KW-0472">Membrane</keyword>
<evidence type="ECO:0000256" key="1">
    <source>
        <dbReference type="SAM" id="Phobius"/>
    </source>
</evidence>
<evidence type="ECO:0000313" key="2">
    <source>
        <dbReference type="EMBL" id="QIW89089.1"/>
    </source>
</evidence>
<accession>A0A6H0X593</accession>
<dbReference type="Pfam" id="PF23828">
    <property type="entry name" value="DUF7198"/>
    <property type="match status" value="1"/>
</dbReference>
<dbReference type="EMBL" id="MT151386">
    <property type="protein sequence ID" value="QIW89089.1"/>
    <property type="molecule type" value="Genomic_DNA"/>
</dbReference>
<gene>
    <name evidence="2" type="ORF">TwortDSMZ_089</name>
</gene>
<evidence type="ECO:0000313" key="3">
    <source>
        <dbReference type="Proteomes" id="UP000503318"/>
    </source>
</evidence>
<reference evidence="2 3" key="1">
    <citation type="submission" date="2020-03" db="EMBL/GenBank/DDBJ databases">
        <title>Variable regions in the genome of staphylococcal bacteriophage Twort.</title>
        <authorList>
            <person name="Glowacka-Rutkowska A."/>
            <person name="Gawor J."/>
            <person name="Lobocka M."/>
        </authorList>
    </citation>
    <scope>NUCLEOTIDE SEQUENCE [LARGE SCALE GENOMIC DNA]</scope>
</reference>
<feature type="transmembrane region" description="Helical" evidence="1">
    <location>
        <begin position="6"/>
        <end position="26"/>
    </location>
</feature>
<dbReference type="Proteomes" id="UP000503318">
    <property type="component" value="Segment"/>
</dbReference>
<dbReference type="InterPro" id="IPR055622">
    <property type="entry name" value="DUF7198"/>
</dbReference>
<name>A0A6H0X593_BPTWO</name>
<organismHost>
    <name type="scientific">Twortvirus twort</name>
    <dbReference type="NCBI Taxonomy" id="55510"/>
</organismHost>
<organism evidence="2 3">
    <name type="scientific">Staphylococcus phage Twort (strain DSM 17442 / HER 48)</name>
    <name type="common">Bacteriophage Twort</name>
    <dbReference type="NCBI Taxonomy" id="2908167"/>
    <lineage>
        <taxon>Viruses</taxon>
        <taxon>Duplodnaviria</taxon>
        <taxon>Heunggongvirae</taxon>
        <taxon>Uroviricota</taxon>
        <taxon>Caudoviricetes</taxon>
        <taxon>Herelleviridae</taxon>
        <taxon>Twortvirinae</taxon>
        <taxon>Twortvirus</taxon>
        <taxon>Twortvirus twort</taxon>
    </lineage>
</organism>
<dbReference type="KEGG" id="vg:5130442"/>
<keyword evidence="1" id="KW-1133">Transmembrane helix</keyword>
<protein>
    <submittedName>
        <fullName evidence="2">Uncharacterized protein</fullName>
    </submittedName>
</protein>